<sequence length="295" mass="32207">MPSNRWPRRLARAVRDLATHAHMRAELLPSLPFVIALVVSAVALVVAVEHRPATDAKVASVDEQTSAGPEEYTDEAALVEQRVELEIVEQGFSKIVDQHGEERILVAVVVRNPHDGELVPGALSINTETARGYPVNLDTLYLGSIPPLATASVGYVMAVDVTAVEVEDLKLKQEEPTVLYPSEYLEDVDGMEWFEMSPLPAFSFTGLEPMASPDGYRVHFRAETAEETDAQIAVLFRDGDGKLLGGLPAGSDSEYYTGAFRTLPEGVSDQYVDVAAEWIPEGADLDRIEIGPSRY</sequence>
<dbReference type="EMBL" id="BSDT01000001">
    <property type="protein sequence ID" value="GLI42194.1"/>
    <property type="molecule type" value="Genomic_DNA"/>
</dbReference>
<dbReference type="Proteomes" id="UP001144313">
    <property type="component" value="Unassembled WGS sequence"/>
</dbReference>
<protein>
    <submittedName>
        <fullName evidence="1">Uncharacterized protein</fullName>
    </submittedName>
</protein>
<comment type="caution">
    <text evidence="1">The sequence shown here is derived from an EMBL/GenBank/DDBJ whole genome shotgun (WGS) entry which is preliminary data.</text>
</comment>
<evidence type="ECO:0000313" key="2">
    <source>
        <dbReference type="Proteomes" id="UP001144313"/>
    </source>
</evidence>
<keyword evidence="2" id="KW-1185">Reference proteome</keyword>
<proteinExistence type="predicted"/>
<accession>A0A9W6LGY4</accession>
<name>A0A9W6LGY4_9ACTN</name>
<dbReference type="RefSeq" id="WP_270117526.1">
    <property type="nucleotide sequence ID" value="NZ_BAAAOL010000006.1"/>
</dbReference>
<evidence type="ECO:0000313" key="1">
    <source>
        <dbReference type="EMBL" id="GLI42194.1"/>
    </source>
</evidence>
<gene>
    <name evidence="1" type="ORF">GALLR39Z86_20440</name>
</gene>
<organism evidence="1 2">
    <name type="scientific">Glycomyces algeriensis</name>
    <dbReference type="NCBI Taxonomy" id="256037"/>
    <lineage>
        <taxon>Bacteria</taxon>
        <taxon>Bacillati</taxon>
        <taxon>Actinomycetota</taxon>
        <taxon>Actinomycetes</taxon>
        <taxon>Glycomycetales</taxon>
        <taxon>Glycomycetaceae</taxon>
        <taxon>Glycomyces</taxon>
    </lineage>
</organism>
<reference evidence="1" key="1">
    <citation type="submission" date="2022-12" db="EMBL/GenBank/DDBJ databases">
        <title>Reference genome sequencing for broad-spectrum identification of bacterial and archaeal isolates by mass spectrometry.</title>
        <authorList>
            <person name="Sekiguchi Y."/>
            <person name="Tourlousse D.M."/>
        </authorList>
    </citation>
    <scope>NUCLEOTIDE SEQUENCE</scope>
    <source>
        <strain evidence="1">LLR39Z86</strain>
    </source>
</reference>
<dbReference type="AlphaFoldDB" id="A0A9W6LGY4"/>